<feature type="compositionally biased region" description="Basic residues" evidence="10">
    <location>
        <begin position="83"/>
        <end position="96"/>
    </location>
</feature>
<evidence type="ECO:0000256" key="8">
    <source>
        <dbReference type="ARBA" id="ARBA00023242"/>
    </source>
</evidence>
<evidence type="ECO:0000256" key="2">
    <source>
        <dbReference type="ARBA" id="ARBA00004604"/>
    </source>
</evidence>
<evidence type="ECO:0000313" key="12">
    <source>
        <dbReference type="Proteomes" id="UP001345219"/>
    </source>
</evidence>
<evidence type="ECO:0000313" key="11">
    <source>
        <dbReference type="EMBL" id="KAK4760252.1"/>
    </source>
</evidence>
<feature type="region of interest" description="Disordered" evidence="10">
    <location>
        <begin position="41"/>
        <end position="113"/>
    </location>
</feature>
<protein>
    <recommendedName>
        <fullName evidence="3">Coiled-coil domain-containing protein 86</fullName>
    </recommendedName>
</protein>
<organism evidence="11 12">
    <name type="scientific">Trapa incisa</name>
    <dbReference type="NCBI Taxonomy" id="236973"/>
    <lineage>
        <taxon>Eukaryota</taxon>
        <taxon>Viridiplantae</taxon>
        <taxon>Streptophyta</taxon>
        <taxon>Embryophyta</taxon>
        <taxon>Tracheophyta</taxon>
        <taxon>Spermatophyta</taxon>
        <taxon>Magnoliopsida</taxon>
        <taxon>eudicotyledons</taxon>
        <taxon>Gunneridae</taxon>
        <taxon>Pentapetalae</taxon>
        <taxon>rosids</taxon>
        <taxon>malvids</taxon>
        <taxon>Myrtales</taxon>
        <taxon>Lythraceae</taxon>
        <taxon>Trapa</taxon>
    </lineage>
</organism>
<evidence type="ECO:0000256" key="3">
    <source>
        <dbReference type="ARBA" id="ARBA00016738"/>
    </source>
</evidence>
<dbReference type="PANTHER" id="PTHR13557:SF1">
    <property type="entry name" value="COILED-COIL DOMAIN-CONTAINING PROTEIN 86"/>
    <property type="match status" value="1"/>
</dbReference>
<keyword evidence="5" id="KW-0597">Phosphoprotein</keyword>
<keyword evidence="12" id="KW-1185">Reference proteome</keyword>
<feature type="compositionally biased region" description="Basic and acidic residues" evidence="10">
    <location>
        <begin position="131"/>
        <end position="152"/>
    </location>
</feature>
<evidence type="ECO:0000256" key="10">
    <source>
        <dbReference type="SAM" id="MobiDB-lite"/>
    </source>
</evidence>
<evidence type="ECO:0000256" key="4">
    <source>
        <dbReference type="ARBA" id="ARBA00022454"/>
    </source>
</evidence>
<evidence type="ECO:0000256" key="1">
    <source>
        <dbReference type="ARBA" id="ARBA00004286"/>
    </source>
</evidence>
<dbReference type="PANTHER" id="PTHR13557">
    <property type="entry name" value="COILED-COIL DOMAIN-CONTAINING PROTEIN 86"/>
    <property type="match status" value="1"/>
</dbReference>
<keyword evidence="6" id="KW-0164">Citrullination</keyword>
<feature type="compositionally biased region" description="Basic residues" evidence="10">
    <location>
        <begin position="168"/>
        <end position="181"/>
    </location>
</feature>
<keyword evidence="8" id="KW-0539">Nucleus</keyword>
<evidence type="ECO:0000256" key="9">
    <source>
        <dbReference type="ARBA" id="ARBA00093307"/>
    </source>
</evidence>
<comment type="subcellular location">
    <subcellularLocation>
        <location evidence="1">Chromosome</location>
    </subcellularLocation>
    <subcellularLocation>
        <location evidence="2">Nucleus</location>
        <location evidence="2">Nucleolus</location>
    </subcellularLocation>
</comment>
<name>A0AAN7KAA4_9MYRT</name>
<dbReference type="AlphaFoldDB" id="A0AAN7KAA4"/>
<evidence type="ECO:0000256" key="5">
    <source>
        <dbReference type="ARBA" id="ARBA00022553"/>
    </source>
</evidence>
<feature type="compositionally biased region" description="Polar residues" evidence="10">
    <location>
        <begin position="153"/>
        <end position="167"/>
    </location>
</feature>
<dbReference type="InterPro" id="IPR026570">
    <property type="entry name" value="CCDC86"/>
</dbReference>
<sequence length="193" mass="21971">MACTIDFRSLDEGFGGKTLKRKREAQDAALAAVISASSGSLPMEVEEPELPSAKRSAVPSEDNPDRPTFGNPTYDGVIAGKVSGRKWKAPRKHRASAMRASVKGTTFEERERQKEIKKAYRERMQELKETIRQNKVEKRKQREEREKKKQENILKSGTKLQKITNPKTLKKIAKSKQRKQLKVVPDNLVKNQK</sequence>
<proteinExistence type="predicted"/>
<reference evidence="11 12" key="1">
    <citation type="journal article" date="2023" name="Hortic Res">
        <title>Pangenome of water caltrop reveals structural variations and asymmetric subgenome divergence after allopolyploidization.</title>
        <authorList>
            <person name="Zhang X."/>
            <person name="Chen Y."/>
            <person name="Wang L."/>
            <person name="Yuan Y."/>
            <person name="Fang M."/>
            <person name="Shi L."/>
            <person name="Lu R."/>
            <person name="Comes H.P."/>
            <person name="Ma Y."/>
            <person name="Chen Y."/>
            <person name="Huang G."/>
            <person name="Zhou Y."/>
            <person name="Zheng Z."/>
            <person name="Qiu Y."/>
        </authorList>
    </citation>
    <scope>NUCLEOTIDE SEQUENCE [LARGE SCALE GENOMIC DNA]</scope>
    <source>
        <tissue evidence="11">Roots</tissue>
    </source>
</reference>
<keyword evidence="7" id="KW-0175">Coiled coil</keyword>
<comment type="caution">
    <text evidence="11">The sequence shown here is derived from an EMBL/GenBank/DDBJ whole genome shotgun (WGS) entry which is preliminary data.</text>
</comment>
<keyword evidence="4" id="KW-0158">Chromosome</keyword>
<comment type="function">
    <text evidence="9">Required for proper chromosome segregation during mitosis and error-free mitotic progression.</text>
</comment>
<evidence type="ECO:0000256" key="6">
    <source>
        <dbReference type="ARBA" id="ARBA00022934"/>
    </source>
</evidence>
<dbReference type="Proteomes" id="UP001345219">
    <property type="component" value="Chromosome 5"/>
</dbReference>
<evidence type="ECO:0000256" key="7">
    <source>
        <dbReference type="ARBA" id="ARBA00023054"/>
    </source>
</evidence>
<feature type="region of interest" description="Disordered" evidence="10">
    <location>
        <begin position="131"/>
        <end position="193"/>
    </location>
</feature>
<dbReference type="GO" id="GO:0005730">
    <property type="term" value="C:nucleolus"/>
    <property type="evidence" value="ECO:0007669"/>
    <property type="project" value="UniProtKB-SubCell"/>
</dbReference>
<gene>
    <name evidence="11" type="ORF">SAY87_005145</name>
</gene>
<accession>A0AAN7KAA4</accession>
<dbReference type="EMBL" id="JAXIOK010000010">
    <property type="protein sequence ID" value="KAK4760252.1"/>
    <property type="molecule type" value="Genomic_DNA"/>
</dbReference>
<dbReference type="GO" id="GO:0005694">
    <property type="term" value="C:chromosome"/>
    <property type="evidence" value="ECO:0007669"/>
    <property type="project" value="UniProtKB-SubCell"/>
</dbReference>